<dbReference type="AlphaFoldDB" id="A0A173X198"/>
<dbReference type="GO" id="GO:0003677">
    <property type="term" value="F:DNA binding"/>
    <property type="evidence" value="ECO:0007669"/>
    <property type="project" value="UniProtKB-KW"/>
</dbReference>
<dbReference type="EMBL" id="CZBP01000014">
    <property type="protein sequence ID" value="CUQ10578.1"/>
    <property type="molecule type" value="Genomic_DNA"/>
</dbReference>
<name>A0A173X198_9FIRM</name>
<evidence type="ECO:0000313" key="3">
    <source>
        <dbReference type="EMBL" id="CUN45493.1"/>
    </source>
</evidence>
<evidence type="ECO:0000259" key="2">
    <source>
        <dbReference type="PROSITE" id="PS50943"/>
    </source>
</evidence>
<dbReference type="SUPFAM" id="SSF47413">
    <property type="entry name" value="lambda repressor-like DNA-binding domains"/>
    <property type="match status" value="1"/>
</dbReference>
<dbReference type="RefSeq" id="WP_020993399.1">
    <property type="nucleotide sequence ID" value="NZ_CYZP01000001.1"/>
</dbReference>
<dbReference type="Pfam" id="PF01381">
    <property type="entry name" value="HTH_3"/>
    <property type="match status" value="1"/>
</dbReference>
<dbReference type="InterPro" id="IPR001387">
    <property type="entry name" value="Cro/C1-type_HTH"/>
</dbReference>
<gene>
    <name evidence="3" type="primary">immR_1</name>
    <name evidence="4" type="synonym">immR_2</name>
    <name evidence="3" type="ORF">ERS852476_00176</name>
    <name evidence="4" type="ORF">ERS852569_01960</name>
</gene>
<evidence type="ECO:0000313" key="5">
    <source>
        <dbReference type="Proteomes" id="UP000095645"/>
    </source>
</evidence>
<dbReference type="PANTHER" id="PTHR46558:SF11">
    <property type="entry name" value="HTH-TYPE TRANSCRIPTIONAL REGULATOR XRE"/>
    <property type="match status" value="1"/>
</dbReference>
<evidence type="ECO:0000256" key="1">
    <source>
        <dbReference type="ARBA" id="ARBA00023125"/>
    </source>
</evidence>
<evidence type="ECO:0000313" key="4">
    <source>
        <dbReference type="EMBL" id="CUQ10578.1"/>
    </source>
</evidence>
<organism evidence="3 5">
    <name type="scientific">Blautia obeum</name>
    <dbReference type="NCBI Taxonomy" id="40520"/>
    <lineage>
        <taxon>Bacteria</taxon>
        <taxon>Bacillati</taxon>
        <taxon>Bacillota</taxon>
        <taxon>Clostridia</taxon>
        <taxon>Lachnospirales</taxon>
        <taxon>Lachnospiraceae</taxon>
        <taxon>Blautia</taxon>
    </lineage>
</organism>
<dbReference type="Proteomes" id="UP000095645">
    <property type="component" value="Unassembled WGS sequence"/>
</dbReference>
<dbReference type="Gene3D" id="1.10.260.40">
    <property type="entry name" value="lambda repressor-like DNA-binding domains"/>
    <property type="match status" value="1"/>
</dbReference>
<reference evidence="5 6" key="1">
    <citation type="submission" date="2015-09" db="EMBL/GenBank/DDBJ databases">
        <authorList>
            <consortium name="Pathogen Informatics"/>
        </authorList>
    </citation>
    <scope>NUCLEOTIDE SEQUENCE [LARGE SCALE GENOMIC DNA]</scope>
    <source>
        <strain evidence="3 5">2789STDY5834861</strain>
        <strain evidence="4 6">2789STDY5834957</strain>
    </source>
</reference>
<evidence type="ECO:0000313" key="6">
    <source>
        <dbReference type="Proteomes" id="UP000095762"/>
    </source>
</evidence>
<dbReference type="GeneID" id="75077881"/>
<dbReference type="PROSITE" id="PS50943">
    <property type="entry name" value="HTH_CROC1"/>
    <property type="match status" value="1"/>
</dbReference>
<dbReference type="InterPro" id="IPR010982">
    <property type="entry name" value="Lambda_DNA-bd_dom_sf"/>
</dbReference>
<dbReference type="EMBL" id="CYZP01000001">
    <property type="protein sequence ID" value="CUN45493.1"/>
    <property type="molecule type" value="Genomic_DNA"/>
</dbReference>
<dbReference type="Proteomes" id="UP000095762">
    <property type="component" value="Unassembled WGS sequence"/>
</dbReference>
<proteinExistence type="predicted"/>
<dbReference type="SMART" id="SM00530">
    <property type="entry name" value="HTH_XRE"/>
    <property type="match status" value="1"/>
</dbReference>
<protein>
    <submittedName>
        <fullName evidence="3">HTH-type transcriptional regulator immR</fullName>
    </submittedName>
</protein>
<accession>A0A173X198</accession>
<feature type="domain" description="HTH cro/C1-type" evidence="2">
    <location>
        <begin position="6"/>
        <end position="60"/>
    </location>
</feature>
<sequence>MKFQRIQDLRTDADMSQKQLSEILHISQRSYSHYETGSRNIPVEMLIRLANYYDISVDYLVGRTDKKEMNK</sequence>
<keyword evidence="1" id="KW-0238">DNA-binding</keyword>
<dbReference type="PANTHER" id="PTHR46558">
    <property type="entry name" value="TRACRIPTIONAL REGULATORY PROTEIN-RELATED-RELATED"/>
    <property type="match status" value="1"/>
</dbReference>
<dbReference type="CDD" id="cd00093">
    <property type="entry name" value="HTH_XRE"/>
    <property type="match status" value="1"/>
</dbReference>